<comment type="caution">
    <text evidence="2">The sequence shown here is derived from an EMBL/GenBank/DDBJ whole genome shotgun (WGS) entry which is preliminary data.</text>
</comment>
<dbReference type="EMBL" id="BLBS01000014">
    <property type="protein sequence ID" value="GET86779.1"/>
    <property type="molecule type" value="Genomic_DNA"/>
</dbReference>
<dbReference type="AlphaFoldDB" id="A0A640KH06"/>
<feature type="compositionally biased region" description="Low complexity" evidence="1">
    <location>
        <begin position="306"/>
        <end position="318"/>
    </location>
</feature>
<evidence type="ECO:0000313" key="2">
    <source>
        <dbReference type="EMBL" id="GET86779.1"/>
    </source>
</evidence>
<feature type="region of interest" description="Disordered" evidence="1">
    <location>
        <begin position="384"/>
        <end position="419"/>
    </location>
</feature>
<feature type="region of interest" description="Disordered" evidence="1">
    <location>
        <begin position="284"/>
        <end position="361"/>
    </location>
</feature>
<sequence>MPRSSSSSAVDAACGGGASAAVPVAGGAHNVGYPTAMIHFKDAVGMLWYALLVAQESPQGGPLQRICSSVTCTKEDVALKKHAEVVVEDHRRGGGDIGGGGGSGSGSDPKGSTGASFSSFPPSISNTVSLSMTAQRDNCEFDRWGEVDWTLLAAHVYALTRELHSARALHRFVAEDLYKGTYKGDREAMCAACALQHGEMLTFYATEVQEEEERAATVRLPTPLTINGSIAGVRQRDSSLVPSSTPGTDATRLPVTPAIKGSASSLHNSSSGDAVAAPSLASTCSDAGASSMAPTQWGGASTMPRAAAVSHPVSSSVSGANPTTAVETTLERRMPGLHAPAGGSTSTYTPRSSPPLSQGNRDVVGLQVAGVMGRAVSADHGQLSELPPHARLGSAAGAPQHCPRAAAVPSTVSSGESLGASVAHKDDHAVLPSTTQPPSPFEVDPLDAPWHALWCSLPSPQARARLQLLRYATPLSLEDFSSLLEQFFLVDGADDFLSPVHAATIMEFAGVRSGPYNTIVRSPLSLAEVRRYISESHRHYARTAMTVHVKHAAGTANAEAKAHHPLGTPSPNSASAVAASFTPGTSPTSDSRGGFSAASAPSATKAEYRGLRRGGAPSAGALGGDAHSLLDSTASSERRVLTLAELERSVWHVAANCAVFNAPESRYPRTARHFAAACIAIMTRYCEKQLASFFIA</sequence>
<dbReference type="VEuPathDB" id="TriTrypDB:LtaPh_1204400"/>
<feature type="region of interest" description="Disordered" evidence="1">
    <location>
        <begin position="89"/>
        <end position="120"/>
    </location>
</feature>
<feature type="compositionally biased region" description="Polar residues" evidence="1">
    <location>
        <begin position="582"/>
        <end position="591"/>
    </location>
</feature>
<feature type="region of interest" description="Disordered" evidence="1">
    <location>
        <begin position="556"/>
        <end position="600"/>
    </location>
</feature>
<feature type="region of interest" description="Disordered" evidence="1">
    <location>
        <begin position="235"/>
        <end position="255"/>
    </location>
</feature>
<dbReference type="Proteomes" id="UP000419144">
    <property type="component" value="Unassembled WGS sequence"/>
</dbReference>
<dbReference type="OrthoDB" id="251777at2759"/>
<organism evidence="2 3">
    <name type="scientific">Leishmania tarentolae</name>
    <name type="common">Sauroleishmania tarentolae</name>
    <dbReference type="NCBI Taxonomy" id="5689"/>
    <lineage>
        <taxon>Eukaryota</taxon>
        <taxon>Discoba</taxon>
        <taxon>Euglenozoa</taxon>
        <taxon>Kinetoplastea</taxon>
        <taxon>Metakinetoplastina</taxon>
        <taxon>Trypanosomatida</taxon>
        <taxon>Trypanosomatidae</taxon>
        <taxon>Leishmaniinae</taxon>
        <taxon>Leishmania</taxon>
        <taxon>lizard Leishmania</taxon>
    </lineage>
</organism>
<proteinExistence type="predicted"/>
<name>A0A640KH06_LEITA</name>
<accession>A0A640KH06</accession>
<feature type="compositionally biased region" description="Low complexity" evidence="1">
    <location>
        <begin position="344"/>
        <end position="357"/>
    </location>
</feature>
<evidence type="ECO:0000313" key="3">
    <source>
        <dbReference type="Proteomes" id="UP000419144"/>
    </source>
</evidence>
<gene>
    <name evidence="2" type="ORF">LtaPh_1204400</name>
</gene>
<reference evidence="2" key="1">
    <citation type="submission" date="2019-11" db="EMBL/GenBank/DDBJ databases">
        <title>Leishmania tarentolae CDS.</title>
        <authorList>
            <person name="Goto Y."/>
            <person name="Yamagishi J."/>
        </authorList>
    </citation>
    <scope>NUCLEOTIDE SEQUENCE [LARGE SCALE GENOMIC DNA]</scope>
    <source>
        <strain evidence="2">Parrot Tar II</strain>
    </source>
</reference>
<protein>
    <submittedName>
        <fullName evidence="2">Uncharacterized protein</fullName>
    </submittedName>
</protein>
<feature type="compositionally biased region" description="Gly residues" evidence="1">
    <location>
        <begin position="95"/>
        <end position="105"/>
    </location>
</feature>
<keyword evidence="3" id="KW-1185">Reference proteome</keyword>
<evidence type="ECO:0000256" key="1">
    <source>
        <dbReference type="SAM" id="MobiDB-lite"/>
    </source>
</evidence>
<feature type="compositionally biased region" description="Polar residues" evidence="1">
    <location>
        <begin position="238"/>
        <end position="248"/>
    </location>
</feature>
<feature type="compositionally biased region" description="Low complexity" evidence="1">
    <location>
        <begin position="569"/>
        <end position="580"/>
    </location>
</feature>